<dbReference type="PANTHER" id="PTHR30514">
    <property type="entry name" value="GLUCOKINASE"/>
    <property type="match status" value="1"/>
</dbReference>
<dbReference type="Pfam" id="PF01418">
    <property type="entry name" value="HTH_6"/>
    <property type="match status" value="1"/>
</dbReference>
<keyword evidence="2" id="KW-0238">DNA-binding</keyword>
<protein>
    <submittedName>
        <fullName evidence="5">MurR/RpiR family transcriptional regulator</fullName>
    </submittedName>
</protein>
<dbReference type="InterPro" id="IPR036388">
    <property type="entry name" value="WH-like_DNA-bd_sf"/>
</dbReference>
<sequence>MQLDEIINKHKQDLNATDMVIWKYIVMHRQTVRHISIHELARACSVSSTTIVRFAQKLGLDGFGELKAVLKMEEATGEVYHEDVLKDLGNFYIQTGQKLMARNFDAASKLVHEANRIFTYASGYVQSNVVQELKRLFFYDNVLIYEIRGREEFNATVQNVTKDDCFIFVSFSGESPNVTDFAQQLQLRDIPLISITKLHDNTLASLSTVNLYVSPARFQLYKEDDGRPPFQSMMPYFLLLEIWYVKYRMYLHQKEMEEPQDKAR</sequence>
<dbReference type="Gene3D" id="1.10.10.10">
    <property type="entry name" value="Winged helix-like DNA-binding domain superfamily/Winged helix DNA-binding domain"/>
    <property type="match status" value="1"/>
</dbReference>
<keyword evidence="3" id="KW-0804">Transcription</keyword>
<evidence type="ECO:0000256" key="1">
    <source>
        <dbReference type="ARBA" id="ARBA00023015"/>
    </source>
</evidence>
<dbReference type="Pfam" id="PF01380">
    <property type="entry name" value="SIS"/>
    <property type="match status" value="1"/>
</dbReference>
<dbReference type="EMBL" id="JABAFA010000011">
    <property type="protein sequence ID" value="NMD98808.1"/>
    <property type="molecule type" value="Genomic_DNA"/>
</dbReference>
<feature type="domain" description="HTH rpiR-type" evidence="4">
    <location>
        <begin position="1"/>
        <end position="77"/>
    </location>
</feature>
<dbReference type="SUPFAM" id="SSF53697">
    <property type="entry name" value="SIS domain"/>
    <property type="match status" value="1"/>
</dbReference>
<reference evidence="5 6" key="1">
    <citation type="submission" date="2020-04" db="EMBL/GenBank/DDBJ databases">
        <authorList>
            <person name="Hitch T.C.A."/>
            <person name="Wylensek D."/>
            <person name="Clavel T."/>
        </authorList>
    </citation>
    <scope>NUCLEOTIDE SEQUENCE [LARGE SCALE GENOMIC DNA]</scope>
    <source>
        <strain evidence="5 6">PG-130-P53-12</strain>
    </source>
</reference>
<dbReference type="GO" id="GO:0003700">
    <property type="term" value="F:DNA-binding transcription factor activity"/>
    <property type="evidence" value="ECO:0007669"/>
    <property type="project" value="InterPro"/>
</dbReference>
<accession>A0A848B6I6</accession>
<proteinExistence type="predicted"/>
<dbReference type="InterPro" id="IPR000281">
    <property type="entry name" value="HTH_RpiR"/>
</dbReference>
<dbReference type="AlphaFoldDB" id="A0A848B6I6"/>
<dbReference type="InterPro" id="IPR047640">
    <property type="entry name" value="RpiR-like"/>
</dbReference>
<dbReference type="SUPFAM" id="SSF46689">
    <property type="entry name" value="Homeodomain-like"/>
    <property type="match status" value="1"/>
</dbReference>
<dbReference type="GO" id="GO:0003677">
    <property type="term" value="F:DNA binding"/>
    <property type="evidence" value="ECO:0007669"/>
    <property type="project" value="UniProtKB-KW"/>
</dbReference>
<dbReference type="InterPro" id="IPR009057">
    <property type="entry name" value="Homeodomain-like_sf"/>
</dbReference>
<organism evidence="5 6">
    <name type="scientific">Selenomonas bovis</name>
    <dbReference type="NCBI Taxonomy" id="416586"/>
    <lineage>
        <taxon>Bacteria</taxon>
        <taxon>Bacillati</taxon>
        <taxon>Bacillota</taxon>
        <taxon>Negativicutes</taxon>
        <taxon>Selenomonadales</taxon>
        <taxon>Selenomonadaceae</taxon>
        <taxon>Selenomonas</taxon>
    </lineage>
</organism>
<dbReference type="InterPro" id="IPR046348">
    <property type="entry name" value="SIS_dom_sf"/>
</dbReference>
<dbReference type="Gene3D" id="3.40.50.10490">
    <property type="entry name" value="Glucose-6-phosphate isomerase like protein, domain 1"/>
    <property type="match status" value="1"/>
</dbReference>
<dbReference type="GO" id="GO:1901135">
    <property type="term" value="P:carbohydrate derivative metabolic process"/>
    <property type="evidence" value="ECO:0007669"/>
    <property type="project" value="InterPro"/>
</dbReference>
<dbReference type="InterPro" id="IPR001347">
    <property type="entry name" value="SIS_dom"/>
</dbReference>
<dbReference type="PROSITE" id="PS51071">
    <property type="entry name" value="HTH_RPIR"/>
    <property type="match status" value="1"/>
</dbReference>
<keyword evidence="1" id="KW-0805">Transcription regulation</keyword>
<evidence type="ECO:0000259" key="4">
    <source>
        <dbReference type="PROSITE" id="PS51071"/>
    </source>
</evidence>
<dbReference type="GO" id="GO:0097367">
    <property type="term" value="F:carbohydrate derivative binding"/>
    <property type="evidence" value="ECO:0007669"/>
    <property type="project" value="InterPro"/>
</dbReference>
<dbReference type="Proteomes" id="UP000543804">
    <property type="component" value="Unassembled WGS sequence"/>
</dbReference>
<comment type="caution">
    <text evidence="5">The sequence shown here is derived from an EMBL/GenBank/DDBJ whole genome shotgun (WGS) entry which is preliminary data.</text>
</comment>
<evidence type="ECO:0000313" key="6">
    <source>
        <dbReference type="Proteomes" id="UP000543804"/>
    </source>
</evidence>
<evidence type="ECO:0000313" key="5">
    <source>
        <dbReference type="EMBL" id="NMD98808.1"/>
    </source>
</evidence>
<dbReference type="InterPro" id="IPR035472">
    <property type="entry name" value="RpiR-like_SIS"/>
</dbReference>
<keyword evidence="6" id="KW-1185">Reference proteome</keyword>
<dbReference type="CDD" id="cd05013">
    <property type="entry name" value="SIS_RpiR"/>
    <property type="match status" value="1"/>
</dbReference>
<evidence type="ECO:0000256" key="2">
    <source>
        <dbReference type="ARBA" id="ARBA00023125"/>
    </source>
</evidence>
<gene>
    <name evidence="5" type="ORF">HF878_04815</name>
</gene>
<name>A0A848B6I6_9FIRM</name>
<dbReference type="RefSeq" id="WP_019542368.1">
    <property type="nucleotide sequence ID" value="NZ_JABAFA010000011.1"/>
</dbReference>
<dbReference type="PANTHER" id="PTHR30514:SF1">
    <property type="entry name" value="HTH-TYPE TRANSCRIPTIONAL REGULATOR HEXR-RELATED"/>
    <property type="match status" value="1"/>
</dbReference>
<evidence type="ECO:0000256" key="3">
    <source>
        <dbReference type="ARBA" id="ARBA00023163"/>
    </source>
</evidence>